<dbReference type="Pfam" id="PF08349">
    <property type="entry name" value="DUF1722"/>
    <property type="match status" value="1"/>
</dbReference>
<evidence type="ECO:0000259" key="1">
    <source>
        <dbReference type="Pfam" id="PF08349"/>
    </source>
</evidence>
<evidence type="ECO:0000313" key="3">
    <source>
        <dbReference type="Proteomes" id="UP000644441"/>
    </source>
</evidence>
<comment type="caution">
    <text evidence="2">The sequence shown here is derived from an EMBL/GenBank/DDBJ whole genome shotgun (WGS) entry which is preliminary data.</text>
</comment>
<dbReference type="PANTHER" id="PTHR30087">
    <property type="entry name" value="INNER MEMBRANE PROTEIN"/>
    <property type="match status" value="1"/>
</dbReference>
<gene>
    <name evidence="2" type="ORF">ISO4_01083</name>
</gene>
<dbReference type="PIRSF" id="PIRSF037004">
    <property type="entry name" value="UCP037004"/>
    <property type="match status" value="1"/>
</dbReference>
<proteinExistence type="predicted"/>
<dbReference type="EMBL" id="ARXR01000006">
    <property type="protein sequence ID" value="MBF5052481.1"/>
    <property type="molecule type" value="Genomic_DNA"/>
</dbReference>
<organism evidence="2 3">
    <name type="scientific">Alloalcanivorax venustensis ISO4</name>
    <dbReference type="NCBI Taxonomy" id="1177184"/>
    <lineage>
        <taxon>Bacteria</taxon>
        <taxon>Pseudomonadati</taxon>
        <taxon>Pseudomonadota</taxon>
        <taxon>Gammaproteobacteria</taxon>
        <taxon>Oceanospirillales</taxon>
        <taxon>Alcanivoracaceae</taxon>
        <taxon>Alloalcanivorax</taxon>
    </lineage>
</organism>
<dbReference type="Proteomes" id="UP000644441">
    <property type="component" value="Unassembled WGS sequence"/>
</dbReference>
<evidence type="ECO:0000313" key="2">
    <source>
        <dbReference type="EMBL" id="MBF5052481.1"/>
    </source>
</evidence>
<accession>A0ABS0AEC0</accession>
<dbReference type="InterPro" id="IPR013560">
    <property type="entry name" value="DUF1722"/>
</dbReference>
<dbReference type="PANTHER" id="PTHR30087:SF0">
    <property type="entry name" value="INNER MEMBRANE PROTEIN"/>
    <property type="match status" value="1"/>
</dbReference>
<protein>
    <recommendedName>
        <fullName evidence="1">DUF1722 domain-containing protein</fullName>
    </recommendedName>
</protein>
<name>A0ABS0AEC0_9GAMM</name>
<dbReference type="Pfam" id="PF04463">
    <property type="entry name" value="2-thiour_desulf"/>
    <property type="match status" value="1"/>
</dbReference>
<sequence length="324" mass="36771">MGRHSDSDDQRIPVGISACLMGREVRHDGGHKHSRYCTGVLARYFRFRSLCPEMGAGLSTPRPAMHLVETDDGVRLKATRGDRDFTALMDGFVTEAVERLADLRGFVLMAKSPSCGMERIRVYREDGEVARRDASGLFAAALMDRFPLMPVEEEGRLNDDRLRENFVERVFVYDDWCRLTEREGGLTAKGLIDFHSRHKFQLLAHCQATYRRLGPLLADLKKRPLADIADDYIHAFMPAMAKRISPGAHVNTMLHLMGFLRDELGEQDRAAIHEQIDAYLRGEVPLVVPMTMLRAAQSKVEQPYLATQQYLRPYPDALGLRNRV</sequence>
<keyword evidence="3" id="KW-1185">Reference proteome</keyword>
<dbReference type="InterPro" id="IPR007553">
    <property type="entry name" value="2-thiour_desulf"/>
</dbReference>
<reference evidence="2 3" key="1">
    <citation type="submission" date="2012-09" db="EMBL/GenBank/DDBJ databases">
        <title>Genome Sequence of alkane-degrading Bacterium Alcanivorax venustensis ISO4.</title>
        <authorList>
            <person name="Lai Q."/>
            <person name="Shao Z."/>
        </authorList>
    </citation>
    <scope>NUCLEOTIDE SEQUENCE [LARGE SCALE GENOMIC DNA]</scope>
    <source>
        <strain evidence="2 3">ISO4</strain>
    </source>
</reference>
<dbReference type="InterPro" id="IPR017087">
    <property type="entry name" value="UCP037004"/>
</dbReference>
<dbReference type="RefSeq" id="WP_194855427.1">
    <property type="nucleotide sequence ID" value="NZ_ARXR01000006.1"/>
</dbReference>
<feature type="domain" description="DUF1722" evidence="1">
    <location>
        <begin position="199"/>
        <end position="315"/>
    </location>
</feature>